<dbReference type="EMBL" id="LACB01000205">
    <property type="protein sequence ID" value="KAJ9486504.1"/>
    <property type="molecule type" value="Genomic_DNA"/>
</dbReference>
<reference evidence="1" key="2">
    <citation type="journal article" date="2016" name="Fungal Biol.">
        <title>Ochratoxin A production by Penicillium thymicola.</title>
        <authorList>
            <person name="Nguyen H.D.T."/>
            <person name="McMullin D.R."/>
            <person name="Ponomareva E."/>
            <person name="Riley R."/>
            <person name="Pomraning K.R."/>
            <person name="Baker S.E."/>
            <person name="Seifert K.A."/>
        </authorList>
    </citation>
    <scope>NUCLEOTIDE SEQUENCE</scope>
    <source>
        <strain evidence="1">DAOM 180753</strain>
    </source>
</reference>
<proteinExistence type="predicted"/>
<reference evidence="1" key="1">
    <citation type="submission" date="2015-06" db="EMBL/GenBank/DDBJ databases">
        <authorList>
            <person name="Nguyen H."/>
        </authorList>
    </citation>
    <scope>NUCLEOTIDE SEQUENCE</scope>
    <source>
        <strain evidence="1">DAOM 180753</strain>
    </source>
</reference>
<dbReference type="Proteomes" id="UP001227192">
    <property type="component" value="Unassembled WGS sequence"/>
</dbReference>
<comment type="caution">
    <text evidence="1">The sequence shown here is derived from an EMBL/GenBank/DDBJ whole genome shotgun (WGS) entry which is preliminary data.</text>
</comment>
<evidence type="ECO:0000313" key="2">
    <source>
        <dbReference type="Proteomes" id="UP001227192"/>
    </source>
</evidence>
<gene>
    <name evidence="1" type="ORF">VN97_g6826</name>
</gene>
<name>A0AAI9TG74_PENTH</name>
<protein>
    <submittedName>
        <fullName evidence="1">Uncharacterized protein</fullName>
    </submittedName>
</protein>
<sequence length="79" mass="9115">MTGFCPHSFLPLNPLNHPANYVLLPVYRLTYLRILSLIAYRSFNPCQVIHSPTQPTKWAGFWAHNRSQTIQICQFIVAT</sequence>
<keyword evidence="2" id="KW-1185">Reference proteome</keyword>
<organism evidence="1 2">
    <name type="scientific">Penicillium thymicola</name>
    <dbReference type="NCBI Taxonomy" id="293382"/>
    <lineage>
        <taxon>Eukaryota</taxon>
        <taxon>Fungi</taxon>
        <taxon>Dikarya</taxon>
        <taxon>Ascomycota</taxon>
        <taxon>Pezizomycotina</taxon>
        <taxon>Eurotiomycetes</taxon>
        <taxon>Eurotiomycetidae</taxon>
        <taxon>Eurotiales</taxon>
        <taxon>Aspergillaceae</taxon>
        <taxon>Penicillium</taxon>
    </lineage>
</organism>
<accession>A0AAI9TG74</accession>
<evidence type="ECO:0000313" key="1">
    <source>
        <dbReference type="EMBL" id="KAJ9486504.1"/>
    </source>
</evidence>
<dbReference type="AlphaFoldDB" id="A0AAI9TG74"/>